<dbReference type="STRING" id="49451.A0A314L089"/>
<dbReference type="GO" id="GO:0010179">
    <property type="term" value="F:IAA-Ala conjugate hydrolase activity"/>
    <property type="evidence" value="ECO:0007669"/>
    <property type="project" value="TreeGrafter"/>
</dbReference>
<evidence type="ECO:0000256" key="1">
    <source>
        <dbReference type="ARBA" id="ARBA00006153"/>
    </source>
</evidence>
<proteinExistence type="inferred from homology"/>
<dbReference type="InterPro" id="IPR011650">
    <property type="entry name" value="Peptidase_M20_dimer"/>
</dbReference>
<evidence type="ECO:0000313" key="6">
    <source>
        <dbReference type="EMBL" id="OIT35058.1"/>
    </source>
</evidence>
<evidence type="ECO:0000256" key="3">
    <source>
        <dbReference type="ARBA" id="ARBA00023211"/>
    </source>
</evidence>
<dbReference type="Pfam" id="PF07687">
    <property type="entry name" value="M20_dimer"/>
    <property type="match status" value="1"/>
</dbReference>
<accession>A0A314L089</accession>
<comment type="similarity">
    <text evidence="1">Belongs to the peptidase M20 family.</text>
</comment>
<dbReference type="InterPro" id="IPR017439">
    <property type="entry name" value="Amidohydrolase"/>
</dbReference>
<evidence type="ECO:0000259" key="5">
    <source>
        <dbReference type="Pfam" id="PF07687"/>
    </source>
</evidence>
<dbReference type="GO" id="GO:0005783">
    <property type="term" value="C:endoplasmic reticulum"/>
    <property type="evidence" value="ECO:0007669"/>
    <property type="project" value="TreeGrafter"/>
</dbReference>
<dbReference type="Gene3D" id="3.40.630.10">
    <property type="entry name" value="Zn peptidases"/>
    <property type="match status" value="1"/>
</dbReference>
<sequence>MLSSIQKSLLDKPISRPEFFPRPHDFLLYVGAFSLIAFLFLMFFFSIKSIHTIKQPQFNVVSISFSPFNNASNYVIDWNITLSINNSNEDTIFTYENTQAWLYHKDELLSVGRMEPLIFQGSKEQTLVQLRLTTYDHDGWLSKGIEGEFERNKAVAFDLLLQSNVRHNPKLLFPGNPKLMFRRSPLLVVGCNDLRVDSFNKTNWIMTGALDRFKAIFGLYVWPFMPGGTIGSKPDPIMAGSSRFTAVVQGKDGHIATPHKTRDLMLAASMAVLALQQLISRETDPLKPRVVSVIFVDGGQVGNVILASVRFGGTFRFMTLEGYSYLKQRIKEIIETQAGVHQCSATTDFMEEMRPYPPTINDPTIYDHGKSVGEILLGENNVQHSPALMAAEDFGFYSQKMATAFFFIGID</sequence>
<evidence type="ECO:0000256" key="4">
    <source>
        <dbReference type="SAM" id="Phobius"/>
    </source>
</evidence>
<dbReference type="Proteomes" id="UP000187609">
    <property type="component" value="Unassembled WGS sequence"/>
</dbReference>
<keyword evidence="2" id="KW-0378">Hydrolase</keyword>
<gene>
    <name evidence="6" type="primary">ILL3_3</name>
    <name evidence="6" type="ORF">A4A49_04756</name>
</gene>
<feature type="domain" description="Peptidase M20 dimerisation" evidence="5">
    <location>
        <begin position="240"/>
        <end position="338"/>
    </location>
</feature>
<feature type="transmembrane region" description="Helical" evidence="4">
    <location>
        <begin position="26"/>
        <end position="47"/>
    </location>
</feature>
<keyword evidence="4" id="KW-0812">Transmembrane</keyword>
<keyword evidence="3" id="KW-0464">Manganese</keyword>
<name>A0A314L089_NICAT</name>
<dbReference type="AlphaFoldDB" id="A0A314L089"/>
<comment type="caution">
    <text evidence="6">The sequence shown here is derived from an EMBL/GenBank/DDBJ whole genome shotgun (WGS) entry which is preliminary data.</text>
</comment>
<dbReference type="SUPFAM" id="SSF55031">
    <property type="entry name" value="Bacterial exopeptidase dimerisation domain"/>
    <property type="match status" value="1"/>
</dbReference>
<dbReference type="SMR" id="A0A314L089"/>
<evidence type="ECO:0000313" key="7">
    <source>
        <dbReference type="Proteomes" id="UP000187609"/>
    </source>
</evidence>
<organism evidence="6 7">
    <name type="scientific">Nicotiana attenuata</name>
    <name type="common">Coyote tobacco</name>
    <dbReference type="NCBI Taxonomy" id="49451"/>
    <lineage>
        <taxon>Eukaryota</taxon>
        <taxon>Viridiplantae</taxon>
        <taxon>Streptophyta</taxon>
        <taxon>Embryophyta</taxon>
        <taxon>Tracheophyta</taxon>
        <taxon>Spermatophyta</taxon>
        <taxon>Magnoliopsida</taxon>
        <taxon>eudicotyledons</taxon>
        <taxon>Gunneridae</taxon>
        <taxon>Pentapetalae</taxon>
        <taxon>asterids</taxon>
        <taxon>lamiids</taxon>
        <taxon>Solanales</taxon>
        <taxon>Solanaceae</taxon>
        <taxon>Nicotianoideae</taxon>
        <taxon>Nicotianeae</taxon>
        <taxon>Nicotiana</taxon>
    </lineage>
</organism>
<dbReference type="Gramene" id="OIT35058">
    <property type="protein sequence ID" value="OIT35058"/>
    <property type="gene ID" value="A4A49_04756"/>
</dbReference>
<protein>
    <submittedName>
        <fullName evidence="6">Iaa-amino acid hydrolase ilr1-like 3</fullName>
    </submittedName>
</protein>
<dbReference type="InterPro" id="IPR002933">
    <property type="entry name" value="Peptidase_M20"/>
</dbReference>
<reference evidence="6" key="1">
    <citation type="submission" date="2016-11" db="EMBL/GenBank/DDBJ databases">
        <title>The genome of Nicotiana attenuata.</title>
        <authorList>
            <person name="Xu S."/>
            <person name="Brockmoeller T."/>
            <person name="Gaquerel E."/>
            <person name="Navarro A."/>
            <person name="Kuhl H."/>
            <person name="Gase K."/>
            <person name="Ling Z."/>
            <person name="Zhou W."/>
            <person name="Kreitzer C."/>
            <person name="Stanke M."/>
            <person name="Tang H."/>
            <person name="Lyons E."/>
            <person name="Pandey P."/>
            <person name="Pandey S.P."/>
            <person name="Timmermann B."/>
            <person name="Baldwin I.T."/>
        </authorList>
    </citation>
    <scope>NUCLEOTIDE SEQUENCE [LARGE SCALE GENOMIC DNA]</scope>
    <source>
        <strain evidence="6">UT</strain>
    </source>
</reference>
<evidence type="ECO:0000256" key="2">
    <source>
        <dbReference type="ARBA" id="ARBA00022801"/>
    </source>
</evidence>
<dbReference type="EMBL" id="MJEQ01000616">
    <property type="protein sequence ID" value="OIT35058.1"/>
    <property type="molecule type" value="Genomic_DNA"/>
</dbReference>
<dbReference type="GO" id="GO:0009850">
    <property type="term" value="P:auxin metabolic process"/>
    <property type="evidence" value="ECO:0007669"/>
    <property type="project" value="TreeGrafter"/>
</dbReference>
<dbReference type="FunFam" id="3.30.70.360:FF:000001">
    <property type="entry name" value="N-acetyldiaminopimelate deacetylase"/>
    <property type="match status" value="1"/>
</dbReference>
<keyword evidence="7" id="KW-1185">Reference proteome</keyword>
<dbReference type="Gene3D" id="3.30.70.360">
    <property type="match status" value="1"/>
</dbReference>
<keyword evidence="4" id="KW-0472">Membrane</keyword>
<dbReference type="PANTHER" id="PTHR11014">
    <property type="entry name" value="PEPTIDASE M20 FAMILY MEMBER"/>
    <property type="match status" value="1"/>
</dbReference>
<dbReference type="PANTHER" id="PTHR11014:SF170">
    <property type="entry name" value="IAA-AMINO ACID HYDROLASE ILR1-LIKE 3"/>
    <property type="match status" value="1"/>
</dbReference>
<dbReference type="SUPFAM" id="SSF53187">
    <property type="entry name" value="Zn-dependent exopeptidases"/>
    <property type="match status" value="1"/>
</dbReference>
<dbReference type="InterPro" id="IPR036264">
    <property type="entry name" value="Bact_exopeptidase_dim_dom"/>
</dbReference>
<keyword evidence="4" id="KW-1133">Transmembrane helix</keyword>
<dbReference type="Pfam" id="PF01546">
    <property type="entry name" value="Peptidase_M20"/>
    <property type="match status" value="1"/>
</dbReference>